<feature type="compositionally biased region" description="Polar residues" evidence="1">
    <location>
        <begin position="134"/>
        <end position="147"/>
    </location>
</feature>
<name>A0AAD7F4F3_9AGAR</name>
<dbReference type="EMBL" id="JARIHO010000003">
    <property type="protein sequence ID" value="KAJ7364810.1"/>
    <property type="molecule type" value="Genomic_DNA"/>
</dbReference>
<reference evidence="3" key="1">
    <citation type="submission" date="2023-03" db="EMBL/GenBank/DDBJ databases">
        <title>Massive genome expansion in bonnet fungi (Mycena s.s.) driven by repeated elements and novel gene families across ecological guilds.</title>
        <authorList>
            <consortium name="Lawrence Berkeley National Laboratory"/>
            <person name="Harder C.B."/>
            <person name="Miyauchi S."/>
            <person name="Viragh M."/>
            <person name="Kuo A."/>
            <person name="Thoen E."/>
            <person name="Andreopoulos B."/>
            <person name="Lu D."/>
            <person name="Skrede I."/>
            <person name="Drula E."/>
            <person name="Henrissat B."/>
            <person name="Morin E."/>
            <person name="Kohler A."/>
            <person name="Barry K."/>
            <person name="LaButti K."/>
            <person name="Morin E."/>
            <person name="Salamov A."/>
            <person name="Lipzen A."/>
            <person name="Mereny Z."/>
            <person name="Hegedus B."/>
            <person name="Baldrian P."/>
            <person name="Stursova M."/>
            <person name="Weitz H."/>
            <person name="Taylor A."/>
            <person name="Grigoriev I.V."/>
            <person name="Nagy L.G."/>
            <person name="Martin F."/>
            <person name="Kauserud H."/>
        </authorList>
    </citation>
    <scope>NUCLEOTIDE SEQUENCE</scope>
    <source>
        <strain evidence="3">CBHHK002</strain>
    </source>
</reference>
<feature type="compositionally biased region" description="Polar residues" evidence="1">
    <location>
        <begin position="48"/>
        <end position="59"/>
    </location>
</feature>
<dbReference type="Pfam" id="PF20415">
    <property type="entry name" value="DUF6699"/>
    <property type="match status" value="1"/>
</dbReference>
<accession>A0AAD7F4F3</accession>
<evidence type="ECO:0000256" key="1">
    <source>
        <dbReference type="SAM" id="MobiDB-lite"/>
    </source>
</evidence>
<feature type="region of interest" description="Disordered" evidence="1">
    <location>
        <begin position="48"/>
        <end position="147"/>
    </location>
</feature>
<protein>
    <recommendedName>
        <fullName evidence="2">DUF6699 domain-containing protein</fullName>
    </recommendedName>
</protein>
<sequence>MWRGLFAPRLPVVSLPAESPRPASAFADRGLGDRQLAPQLWPTSTFVTHRQAPTPTAPTQDFGRNHEYPRPSSSASKRNRETTAAYYSSMPHGRVRMPEDYPENRPRAPERTRSMTPTPAPLRSILKSSRTRSHSMSGTHTEPRTSNLSKLQPVALPRTKPLKEESIALSWPLVQFSGRRRLSQPLLHFDVGFNPRDPSNLKDDRSGWMAPMPEADRKLPVSTHCTITEMTIQCPKIGKITVRRSKGVRIIDVFIAVYDAYHEKIRPGDFPKDQAARYIPHFYKRCDDCANPAEEQEVGWRRVDLLRGKRIFDGLSRSSTDPDWKLNIDSRS</sequence>
<dbReference type="Proteomes" id="UP001218218">
    <property type="component" value="Unassembled WGS sequence"/>
</dbReference>
<dbReference type="AlphaFoldDB" id="A0AAD7F4F3"/>
<evidence type="ECO:0000313" key="3">
    <source>
        <dbReference type="EMBL" id="KAJ7364810.1"/>
    </source>
</evidence>
<organism evidence="3 4">
    <name type="scientific">Mycena albidolilacea</name>
    <dbReference type="NCBI Taxonomy" id="1033008"/>
    <lineage>
        <taxon>Eukaryota</taxon>
        <taxon>Fungi</taxon>
        <taxon>Dikarya</taxon>
        <taxon>Basidiomycota</taxon>
        <taxon>Agaricomycotina</taxon>
        <taxon>Agaricomycetes</taxon>
        <taxon>Agaricomycetidae</taxon>
        <taxon>Agaricales</taxon>
        <taxon>Marasmiineae</taxon>
        <taxon>Mycenaceae</taxon>
        <taxon>Mycena</taxon>
    </lineage>
</organism>
<dbReference type="InterPro" id="IPR046522">
    <property type="entry name" value="DUF6699"/>
</dbReference>
<comment type="caution">
    <text evidence="3">The sequence shown here is derived from an EMBL/GenBank/DDBJ whole genome shotgun (WGS) entry which is preliminary data.</text>
</comment>
<proteinExistence type="predicted"/>
<feature type="compositionally biased region" description="Basic and acidic residues" evidence="1">
    <location>
        <begin position="96"/>
        <end position="113"/>
    </location>
</feature>
<evidence type="ECO:0000313" key="4">
    <source>
        <dbReference type="Proteomes" id="UP001218218"/>
    </source>
</evidence>
<feature type="domain" description="DUF6699" evidence="2">
    <location>
        <begin position="187"/>
        <end position="318"/>
    </location>
</feature>
<keyword evidence="4" id="KW-1185">Reference proteome</keyword>
<evidence type="ECO:0000259" key="2">
    <source>
        <dbReference type="Pfam" id="PF20415"/>
    </source>
</evidence>
<gene>
    <name evidence="3" type="ORF">DFH08DRAFT_840036</name>
</gene>